<organism evidence="2 3">
    <name type="scientific">Candidatus Flavonifractor intestinigallinarum</name>
    <dbReference type="NCBI Taxonomy" id="2838586"/>
    <lineage>
        <taxon>Bacteria</taxon>
        <taxon>Bacillati</taxon>
        <taxon>Bacillota</taxon>
        <taxon>Clostridia</taxon>
        <taxon>Eubacteriales</taxon>
        <taxon>Oscillospiraceae</taxon>
        <taxon>Flavonifractor</taxon>
    </lineage>
</organism>
<gene>
    <name evidence="2" type="ORF">H9712_07220</name>
</gene>
<accession>A0A9D2MNG7</accession>
<evidence type="ECO:0000313" key="3">
    <source>
        <dbReference type="Proteomes" id="UP000823921"/>
    </source>
</evidence>
<feature type="transmembrane region" description="Helical" evidence="1">
    <location>
        <begin position="12"/>
        <end position="32"/>
    </location>
</feature>
<proteinExistence type="predicted"/>
<sequence length="243" mass="27088">MKHFRYYILPRLLLVLSIIAALFCLFFLWLSLDAPLPSPAAICARIDRENYSSGGEIVASGPIDMTEKGIIIKSDYTDRDCWWFIRRSGDRFQLQVLERLAGFLWRPLDRATRGRSYQLSLQDQPIGCTFDVFQLTSLDGFSGMDASKVIPILLCADPAVVRVEAQLVALSEEDWANPQAAIAQRGVSPTFTKAGDGVWVGPSPYVLIPWASPKSSGYLVAFCQGYDADGNLVCSYDPTEYRE</sequence>
<protein>
    <submittedName>
        <fullName evidence="2">Uncharacterized protein</fullName>
    </submittedName>
</protein>
<keyword evidence="1" id="KW-0812">Transmembrane</keyword>
<keyword evidence="1" id="KW-0472">Membrane</keyword>
<dbReference type="AlphaFoldDB" id="A0A9D2MNG7"/>
<reference evidence="2" key="1">
    <citation type="journal article" date="2021" name="PeerJ">
        <title>Extensive microbial diversity within the chicken gut microbiome revealed by metagenomics and culture.</title>
        <authorList>
            <person name="Gilroy R."/>
            <person name="Ravi A."/>
            <person name="Getino M."/>
            <person name="Pursley I."/>
            <person name="Horton D.L."/>
            <person name="Alikhan N.F."/>
            <person name="Baker D."/>
            <person name="Gharbi K."/>
            <person name="Hall N."/>
            <person name="Watson M."/>
            <person name="Adriaenssens E.M."/>
            <person name="Foster-Nyarko E."/>
            <person name="Jarju S."/>
            <person name="Secka A."/>
            <person name="Antonio M."/>
            <person name="Oren A."/>
            <person name="Chaudhuri R.R."/>
            <person name="La Ragione R."/>
            <person name="Hildebrand F."/>
            <person name="Pallen M.J."/>
        </authorList>
    </citation>
    <scope>NUCLEOTIDE SEQUENCE</scope>
    <source>
        <strain evidence="2">CHK192-8294</strain>
    </source>
</reference>
<evidence type="ECO:0000256" key="1">
    <source>
        <dbReference type="SAM" id="Phobius"/>
    </source>
</evidence>
<dbReference type="Proteomes" id="UP000823921">
    <property type="component" value="Unassembled WGS sequence"/>
</dbReference>
<comment type="caution">
    <text evidence="2">The sequence shown here is derived from an EMBL/GenBank/DDBJ whole genome shotgun (WGS) entry which is preliminary data.</text>
</comment>
<evidence type="ECO:0000313" key="2">
    <source>
        <dbReference type="EMBL" id="HJB80759.1"/>
    </source>
</evidence>
<name>A0A9D2MNG7_9FIRM</name>
<dbReference type="EMBL" id="DWXO01000070">
    <property type="protein sequence ID" value="HJB80759.1"/>
    <property type="molecule type" value="Genomic_DNA"/>
</dbReference>
<reference evidence="2" key="2">
    <citation type="submission" date="2021-04" db="EMBL/GenBank/DDBJ databases">
        <authorList>
            <person name="Gilroy R."/>
        </authorList>
    </citation>
    <scope>NUCLEOTIDE SEQUENCE</scope>
    <source>
        <strain evidence="2">CHK192-8294</strain>
    </source>
</reference>
<keyword evidence="1" id="KW-1133">Transmembrane helix</keyword>